<gene>
    <name evidence="2" type="ORF">ACFPN6_01455</name>
</gene>
<feature type="non-terminal residue" evidence="2">
    <location>
        <position position="120"/>
    </location>
</feature>
<evidence type="ECO:0000256" key="1">
    <source>
        <dbReference type="SAM" id="MobiDB-lite"/>
    </source>
</evidence>
<feature type="compositionally biased region" description="Basic and acidic residues" evidence="1">
    <location>
        <begin position="37"/>
        <end position="46"/>
    </location>
</feature>
<evidence type="ECO:0000313" key="3">
    <source>
        <dbReference type="Proteomes" id="UP001596156"/>
    </source>
</evidence>
<dbReference type="RefSeq" id="WP_381569978.1">
    <property type="nucleotide sequence ID" value="NZ_JBHSKL010000003.1"/>
</dbReference>
<sequence>MTTVDGRPRSSSGAGCGSPGCARRRGRGGRPPGGGVREPEHGAGPRDLRAALDAVPAARDFFDALDSRDRCAVLRRTEEAERPQTRAARIERFVAVLAGGRKPSPRRHGDVTAHRGGPGG</sequence>
<dbReference type="Proteomes" id="UP001596156">
    <property type="component" value="Unassembled WGS sequence"/>
</dbReference>
<name>A0ABW0CZ01_STRFI</name>
<keyword evidence="3" id="KW-1185">Reference proteome</keyword>
<feature type="region of interest" description="Disordered" evidence="1">
    <location>
        <begin position="1"/>
        <end position="46"/>
    </location>
</feature>
<comment type="caution">
    <text evidence="2">The sequence shown here is derived from an EMBL/GenBank/DDBJ whole genome shotgun (WGS) entry which is preliminary data.</text>
</comment>
<dbReference type="EMBL" id="JBHSKL010000003">
    <property type="protein sequence ID" value="MFC5223283.1"/>
    <property type="molecule type" value="Genomic_DNA"/>
</dbReference>
<protein>
    <submittedName>
        <fullName evidence="2">YdeI/OmpD-associated family protein</fullName>
    </submittedName>
</protein>
<evidence type="ECO:0000313" key="2">
    <source>
        <dbReference type="EMBL" id="MFC5223283.1"/>
    </source>
</evidence>
<proteinExistence type="predicted"/>
<feature type="region of interest" description="Disordered" evidence="1">
    <location>
        <begin position="98"/>
        <end position="120"/>
    </location>
</feature>
<accession>A0ABW0CZ01</accession>
<dbReference type="Pfam" id="PF13376">
    <property type="entry name" value="OmdA"/>
    <property type="match status" value="1"/>
</dbReference>
<reference evidence="3" key="1">
    <citation type="journal article" date="2019" name="Int. J. Syst. Evol. Microbiol.">
        <title>The Global Catalogue of Microorganisms (GCM) 10K type strain sequencing project: providing services to taxonomists for standard genome sequencing and annotation.</title>
        <authorList>
            <consortium name="The Broad Institute Genomics Platform"/>
            <consortium name="The Broad Institute Genome Sequencing Center for Infectious Disease"/>
            <person name="Wu L."/>
            <person name="Ma J."/>
        </authorList>
    </citation>
    <scope>NUCLEOTIDE SEQUENCE [LARGE SCALE GENOMIC DNA]</scope>
    <source>
        <strain evidence="3">CCM 8479</strain>
    </source>
</reference>
<organism evidence="2 3">
    <name type="scientific">Streptomyces fimbriatus</name>
    <dbReference type="NCBI Taxonomy" id="68197"/>
    <lineage>
        <taxon>Bacteria</taxon>
        <taxon>Bacillati</taxon>
        <taxon>Actinomycetota</taxon>
        <taxon>Actinomycetes</taxon>
        <taxon>Kitasatosporales</taxon>
        <taxon>Streptomycetaceae</taxon>
        <taxon>Streptomyces</taxon>
    </lineage>
</organism>